<keyword evidence="1" id="KW-0732">Signal</keyword>
<evidence type="ECO:0000256" key="1">
    <source>
        <dbReference type="SAM" id="SignalP"/>
    </source>
</evidence>
<gene>
    <name evidence="2" type="ORF">SHI21_04170</name>
</gene>
<evidence type="ECO:0000313" key="2">
    <source>
        <dbReference type="EMBL" id="MEA9355379.1"/>
    </source>
</evidence>
<reference evidence="2 3" key="1">
    <citation type="submission" date="2023-11" db="EMBL/GenBank/DDBJ databases">
        <title>A Novel Polar Bacteriovorax (B. antarcticus) Isolated from the Biocrust in Antarctica.</title>
        <authorList>
            <person name="Mun W."/>
            <person name="Choi S.Y."/>
            <person name="Mitchell R.J."/>
        </authorList>
    </citation>
    <scope>NUCLEOTIDE SEQUENCE [LARGE SCALE GENOMIC DNA]</scope>
    <source>
        <strain evidence="2 3">PP10</strain>
    </source>
</reference>
<dbReference type="Proteomes" id="UP001302274">
    <property type="component" value="Unassembled WGS sequence"/>
</dbReference>
<comment type="caution">
    <text evidence="2">The sequence shown here is derived from an EMBL/GenBank/DDBJ whole genome shotgun (WGS) entry which is preliminary data.</text>
</comment>
<accession>A0ABU5VSQ5</accession>
<dbReference type="RefSeq" id="WP_323574885.1">
    <property type="nucleotide sequence ID" value="NZ_JAYGJQ010000001.1"/>
</dbReference>
<name>A0ABU5VSQ5_9BACT</name>
<organism evidence="2 3">
    <name type="scientific">Bacteriovorax antarcticus</name>
    <dbReference type="NCBI Taxonomy" id="3088717"/>
    <lineage>
        <taxon>Bacteria</taxon>
        <taxon>Pseudomonadati</taxon>
        <taxon>Bdellovibrionota</taxon>
        <taxon>Bacteriovoracia</taxon>
        <taxon>Bacteriovoracales</taxon>
        <taxon>Bacteriovoracaceae</taxon>
        <taxon>Bacteriovorax</taxon>
    </lineage>
</organism>
<protein>
    <submittedName>
        <fullName evidence="2">Uncharacterized protein</fullName>
    </submittedName>
</protein>
<proteinExistence type="predicted"/>
<dbReference type="EMBL" id="JAYGJQ010000001">
    <property type="protein sequence ID" value="MEA9355379.1"/>
    <property type="molecule type" value="Genomic_DNA"/>
</dbReference>
<feature type="signal peptide" evidence="1">
    <location>
        <begin position="1"/>
        <end position="21"/>
    </location>
</feature>
<evidence type="ECO:0000313" key="3">
    <source>
        <dbReference type="Proteomes" id="UP001302274"/>
    </source>
</evidence>
<sequence>MMNKRILTLIAFSALSASSFAGVVKDKTKEIVFKNTNCAATDSCDLVEFRVQSYDYHVIFADQSPSHGTSAFMSYTTKNIDDLENYAIVQQIKGCIFDSGQNYDGEVIKSSNYVRDLFGQSVDYKHTEWTIDSIDEDPMYNNSVPELRHGSYRWNTVKNSYAKDTEKVYAKERPTSPTLYVSDLPGTAFADNNEAKNISLQFNTCIYKTGKIPLVATPGDVNFSEPIACIPWKSSFIYNHAAKKFEAKNEIDSFCNQ</sequence>
<keyword evidence="3" id="KW-1185">Reference proteome</keyword>
<feature type="chain" id="PRO_5045295293" evidence="1">
    <location>
        <begin position="22"/>
        <end position="257"/>
    </location>
</feature>